<proteinExistence type="predicted"/>
<dbReference type="AlphaFoldDB" id="A0A4R5EIK4"/>
<dbReference type="RefSeq" id="WP_132831380.1">
    <property type="nucleotide sequence ID" value="NZ_SMFP01000021.1"/>
</dbReference>
<dbReference type="OrthoDB" id="547419at2"/>
<organism evidence="1 2">
    <name type="scientific">Antarcticimicrobium sediminis</name>
    <dbReference type="NCBI Taxonomy" id="2546227"/>
    <lineage>
        <taxon>Bacteria</taxon>
        <taxon>Pseudomonadati</taxon>
        <taxon>Pseudomonadota</taxon>
        <taxon>Alphaproteobacteria</taxon>
        <taxon>Rhodobacterales</taxon>
        <taxon>Paracoccaceae</taxon>
        <taxon>Antarcticimicrobium</taxon>
    </lineage>
</organism>
<dbReference type="SUPFAM" id="SSF52540">
    <property type="entry name" value="P-loop containing nucleoside triphosphate hydrolases"/>
    <property type="match status" value="1"/>
</dbReference>
<dbReference type="InterPro" id="IPR027417">
    <property type="entry name" value="P-loop_NTPase"/>
</dbReference>
<accession>A0A4R5EIK4</accession>
<reference evidence="1 2" key="1">
    <citation type="submission" date="2019-03" db="EMBL/GenBank/DDBJ databases">
        <authorList>
            <person name="Zhang S."/>
        </authorList>
    </citation>
    <scope>NUCLEOTIDE SEQUENCE [LARGE SCALE GENOMIC DNA]</scope>
    <source>
        <strain evidence="1 2">S4J41</strain>
    </source>
</reference>
<keyword evidence="2" id="KW-1185">Reference proteome</keyword>
<dbReference type="Proteomes" id="UP000294662">
    <property type="component" value="Unassembled WGS sequence"/>
</dbReference>
<evidence type="ECO:0000313" key="1">
    <source>
        <dbReference type="EMBL" id="TDE34248.1"/>
    </source>
</evidence>
<evidence type="ECO:0000313" key="2">
    <source>
        <dbReference type="Proteomes" id="UP000294662"/>
    </source>
</evidence>
<comment type="caution">
    <text evidence="1">The sequence shown here is derived from an EMBL/GenBank/DDBJ whole genome shotgun (WGS) entry which is preliminary data.</text>
</comment>
<gene>
    <name evidence="1" type="ORF">E1B25_20130</name>
</gene>
<dbReference type="EMBL" id="SMFP01000021">
    <property type="protein sequence ID" value="TDE34248.1"/>
    <property type="molecule type" value="Genomic_DNA"/>
</dbReference>
<name>A0A4R5EIK4_9RHOB</name>
<protein>
    <submittedName>
        <fullName evidence="1">Uncharacterized protein</fullName>
    </submittedName>
</protein>
<sequence length="376" mass="42676">MTDPISPQDRPKKTLVFHIGDRKTGSTSIQLAFAQGQVSLKGHSLFYPSKLAANALGTQCTTYGDANTPQMRRQAAKPLQKLADQVRRSEADFIVISAEAIEGVKVELFHDVVQTFFADTADDIRVIGYVRPHAARLLSTFAERTKVGLPRALENSLDEFCTLKKDEGEFIYLPRFSAWRQMFGENFLLRPMIRNALYRKSVVDDFVHHAFGGIEFEISGTEAANESLCLEDLMRLKVLQKKIRRARDLRLKLGWEFARQLGTLPPSPTRTKLQLHRSLAEDLRATYQEDARAMDRAFFDGKPLMETELQRAVETAVDQPQSTEPEDYFTASELRSLEVMSKIISGLLENKEVNWPAFLHQKRIRDAAPIRETSDS</sequence>